<comment type="similarity">
    <text evidence="1">Belongs to the lysine N-acyltransferase MbtK family.</text>
</comment>
<dbReference type="PANTHER" id="PTHR31438">
    <property type="entry name" value="LYSINE N-ACYLTRANSFERASE C17G9.06C-RELATED"/>
    <property type="match status" value="1"/>
</dbReference>
<dbReference type="PANTHER" id="PTHR31438:SF1">
    <property type="entry name" value="LYSINE N-ACYLTRANSFERASE C17G9.06C-RELATED"/>
    <property type="match status" value="1"/>
</dbReference>
<dbReference type="EMBL" id="MU253761">
    <property type="protein sequence ID" value="KAG9247895.1"/>
    <property type="molecule type" value="Genomic_DNA"/>
</dbReference>
<organism evidence="3 4">
    <name type="scientific">Calycina marina</name>
    <dbReference type="NCBI Taxonomy" id="1763456"/>
    <lineage>
        <taxon>Eukaryota</taxon>
        <taxon>Fungi</taxon>
        <taxon>Dikarya</taxon>
        <taxon>Ascomycota</taxon>
        <taxon>Pezizomycotina</taxon>
        <taxon>Leotiomycetes</taxon>
        <taxon>Helotiales</taxon>
        <taxon>Pezizellaceae</taxon>
        <taxon>Calycina</taxon>
    </lineage>
</organism>
<evidence type="ECO:0000256" key="1">
    <source>
        <dbReference type="ARBA" id="ARBA00009893"/>
    </source>
</evidence>
<keyword evidence="4" id="KW-1185">Reference proteome</keyword>
<dbReference type="InterPro" id="IPR019432">
    <property type="entry name" value="Acyltransferase_MbtK/IucB-like"/>
</dbReference>
<proteinExistence type="inferred from homology"/>
<dbReference type="OrthoDB" id="448427at2759"/>
<dbReference type="Gene3D" id="3.40.630.30">
    <property type="match status" value="1"/>
</dbReference>
<sequence>MPTSSVVYLPNGQVLTASPVFGGFFFKPIDLNVHNSVFPAGWTVIIQSEDYSDEYPNTAESTKGLSGMPKERRHRIHPYRCPTLHNDNLFISSISNPSSSDFKTPTSPTRQIAMMLWATLYWYFHQPEPSLYLITEASEHTPEEGRPRGEWRINIKREGVFRGRNLIQKLERMGLIASEDSMVGLNPEENTAGGWSEMFTSRRVFWQLSAKLFLFTLSPTMTSSFPGTPFGSRPGSPARVDSIHPLGHKDAEESAPTQVTSPGLWSPSATGPFSSGSHLPTYYPPPPLQYTMTSGVRHPIRQKPPRQGEIFYTRYVTSLGQYLSFRTASLSSQPVAYKGPSAAFRPPRQHHATASSIPYHLAHSSEPTFSEPNLPSQLIDHDDTSRMSDTQLLNKWMNVPRVSKFWDCTGPQETQGKFLETALLSKHSFPVIGLWDGKPFGYFEIYWVKEDILGKHLGNRANNFDRGVHVLVGEQEFRGPHRVKVWIKALAHYAFMHDYRTDSVVLEPRVDNEKFISILNDSGFLKEGEISFPHKQSAFVRLMRENFEAPAL</sequence>
<dbReference type="GO" id="GO:0016410">
    <property type="term" value="F:N-acyltransferase activity"/>
    <property type="evidence" value="ECO:0007669"/>
    <property type="project" value="TreeGrafter"/>
</dbReference>
<name>A0A9P7ZAD7_9HELO</name>
<dbReference type="GO" id="GO:0019290">
    <property type="term" value="P:siderophore biosynthetic process"/>
    <property type="evidence" value="ECO:0007669"/>
    <property type="project" value="InterPro"/>
</dbReference>
<protein>
    <submittedName>
        <fullName evidence="3">Siderophore biosynthesis protein-like protein</fullName>
    </submittedName>
</protein>
<evidence type="ECO:0000259" key="2">
    <source>
        <dbReference type="SMART" id="SM01006"/>
    </source>
</evidence>
<comment type="caution">
    <text evidence="3">The sequence shown here is derived from an EMBL/GenBank/DDBJ whole genome shotgun (WGS) entry which is preliminary data.</text>
</comment>
<gene>
    <name evidence="3" type="ORF">BJ878DRAFT_122870</name>
</gene>
<dbReference type="SMART" id="SM01006">
    <property type="entry name" value="AlcB"/>
    <property type="match status" value="1"/>
</dbReference>
<dbReference type="SUPFAM" id="SSF55729">
    <property type="entry name" value="Acyl-CoA N-acyltransferases (Nat)"/>
    <property type="match status" value="1"/>
</dbReference>
<evidence type="ECO:0000313" key="4">
    <source>
        <dbReference type="Proteomes" id="UP000887226"/>
    </source>
</evidence>
<dbReference type="Proteomes" id="UP000887226">
    <property type="component" value="Unassembled WGS sequence"/>
</dbReference>
<dbReference type="AlphaFoldDB" id="A0A9P7ZAD7"/>
<dbReference type="Pfam" id="PF13523">
    <property type="entry name" value="Acetyltransf_8"/>
    <property type="match status" value="1"/>
</dbReference>
<evidence type="ECO:0000313" key="3">
    <source>
        <dbReference type="EMBL" id="KAG9247895.1"/>
    </source>
</evidence>
<dbReference type="InterPro" id="IPR016181">
    <property type="entry name" value="Acyl_CoA_acyltransferase"/>
</dbReference>
<reference evidence="3" key="1">
    <citation type="journal article" date="2021" name="IMA Fungus">
        <title>Genomic characterization of three marine fungi, including Emericellopsis atlantica sp. nov. with signatures of a generalist lifestyle and marine biomass degradation.</title>
        <authorList>
            <person name="Hagestad O.C."/>
            <person name="Hou L."/>
            <person name="Andersen J.H."/>
            <person name="Hansen E.H."/>
            <person name="Altermark B."/>
            <person name="Li C."/>
            <person name="Kuhnert E."/>
            <person name="Cox R.J."/>
            <person name="Crous P.W."/>
            <person name="Spatafora J.W."/>
            <person name="Lail K."/>
            <person name="Amirebrahimi M."/>
            <person name="Lipzen A."/>
            <person name="Pangilinan J."/>
            <person name="Andreopoulos W."/>
            <person name="Hayes R.D."/>
            <person name="Ng V."/>
            <person name="Grigoriev I.V."/>
            <person name="Jackson S.A."/>
            <person name="Sutton T.D.S."/>
            <person name="Dobson A.D.W."/>
            <person name="Rama T."/>
        </authorList>
    </citation>
    <scope>NUCLEOTIDE SEQUENCE</scope>
    <source>
        <strain evidence="3">TRa3180A</strain>
    </source>
</reference>
<feature type="domain" description="Acyltransferase MbtK/IucB-like conserved" evidence="2">
    <location>
        <begin position="383"/>
        <end position="429"/>
    </location>
</feature>
<accession>A0A9P7ZAD7</accession>